<keyword evidence="2" id="KW-0808">Transferase</keyword>
<protein>
    <submittedName>
        <fullName evidence="2">Acetyltransferase (GNAT) family protein</fullName>
    </submittedName>
</protein>
<sequence>MNIEIRKLTPDLVDDYVHFFDTTPHATYKDEHKCYCVWWCNDDYEGKDLTSSVAERRDYAIQCVKGDNIQGYLAYCDDKVVGWCNANTKSDCLKCYCWRRFMGSVPTEESIHGIKVKSIFCFAIAPEMKRKGIAKRFVARVCQDAVQDGFDFVEAYPNKKFIDEAEDFMGPVTLYEKSGFAVYYETEQKLVMRKQLK</sequence>
<dbReference type="Gene3D" id="3.40.630.30">
    <property type="match status" value="1"/>
</dbReference>
<comment type="caution">
    <text evidence="2">The sequence shown here is derived from an EMBL/GenBank/DDBJ whole genome shotgun (WGS) entry which is preliminary data.</text>
</comment>
<gene>
    <name evidence="2" type="ORF">EDC14_1002221</name>
</gene>
<evidence type="ECO:0000313" key="3">
    <source>
        <dbReference type="Proteomes" id="UP000295008"/>
    </source>
</evidence>
<dbReference type="InterPro" id="IPR000182">
    <property type="entry name" value="GNAT_dom"/>
</dbReference>
<dbReference type="Pfam" id="PF00583">
    <property type="entry name" value="Acetyltransf_1"/>
    <property type="match status" value="1"/>
</dbReference>
<reference evidence="2 3" key="1">
    <citation type="submission" date="2019-03" db="EMBL/GenBank/DDBJ databases">
        <title>Genomic Encyclopedia of Type Strains, Phase IV (KMG-IV): sequencing the most valuable type-strain genomes for metagenomic binning, comparative biology and taxonomic classification.</title>
        <authorList>
            <person name="Goeker M."/>
        </authorList>
    </citation>
    <scope>NUCLEOTIDE SEQUENCE [LARGE SCALE GENOMIC DNA]</scope>
    <source>
        <strain evidence="2 3">LX-B</strain>
    </source>
</reference>
<evidence type="ECO:0000313" key="2">
    <source>
        <dbReference type="EMBL" id="TCL76462.1"/>
    </source>
</evidence>
<accession>A0A4R1SCY1</accession>
<dbReference type="Proteomes" id="UP000295008">
    <property type="component" value="Unassembled WGS sequence"/>
</dbReference>
<organism evidence="2 3">
    <name type="scientific">Hydrogenispora ethanolica</name>
    <dbReference type="NCBI Taxonomy" id="1082276"/>
    <lineage>
        <taxon>Bacteria</taxon>
        <taxon>Bacillati</taxon>
        <taxon>Bacillota</taxon>
        <taxon>Hydrogenispora</taxon>
    </lineage>
</organism>
<dbReference type="SUPFAM" id="SSF55729">
    <property type="entry name" value="Acyl-CoA N-acyltransferases (Nat)"/>
    <property type="match status" value="1"/>
</dbReference>
<dbReference type="EMBL" id="SLUN01000002">
    <property type="protein sequence ID" value="TCL76462.1"/>
    <property type="molecule type" value="Genomic_DNA"/>
</dbReference>
<keyword evidence="3" id="KW-1185">Reference proteome</keyword>
<feature type="domain" description="N-acetyltransferase" evidence="1">
    <location>
        <begin position="3"/>
        <end position="197"/>
    </location>
</feature>
<evidence type="ECO:0000259" key="1">
    <source>
        <dbReference type="PROSITE" id="PS51186"/>
    </source>
</evidence>
<dbReference type="AlphaFoldDB" id="A0A4R1SCY1"/>
<dbReference type="CDD" id="cd04301">
    <property type="entry name" value="NAT_SF"/>
    <property type="match status" value="1"/>
</dbReference>
<dbReference type="OrthoDB" id="162220at2"/>
<dbReference type="InterPro" id="IPR016181">
    <property type="entry name" value="Acyl_CoA_acyltransferase"/>
</dbReference>
<dbReference type="RefSeq" id="WP_132012641.1">
    <property type="nucleotide sequence ID" value="NZ_SLUN01000002.1"/>
</dbReference>
<name>A0A4R1SCY1_HYDET</name>
<proteinExistence type="predicted"/>
<dbReference type="GO" id="GO:0016747">
    <property type="term" value="F:acyltransferase activity, transferring groups other than amino-acyl groups"/>
    <property type="evidence" value="ECO:0007669"/>
    <property type="project" value="InterPro"/>
</dbReference>
<dbReference type="PROSITE" id="PS51186">
    <property type="entry name" value="GNAT"/>
    <property type="match status" value="1"/>
</dbReference>